<feature type="compositionally biased region" description="Low complexity" evidence="1">
    <location>
        <begin position="37"/>
        <end position="48"/>
    </location>
</feature>
<feature type="compositionally biased region" description="Acidic residues" evidence="1">
    <location>
        <begin position="99"/>
        <end position="113"/>
    </location>
</feature>
<accession>A0AAV4BZG8</accession>
<reference evidence="2 3" key="1">
    <citation type="journal article" date="2021" name="Elife">
        <title>Chloroplast acquisition without the gene transfer in kleptoplastic sea slugs, Plakobranchus ocellatus.</title>
        <authorList>
            <person name="Maeda T."/>
            <person name="Takahashi S."/>
            <person name="Yoshida T."/>
            <person name="Shimamura S."/>
            <person name="Takaki Y."/>
            <person name="Nagai Y."/>
            <person name="Toyoda A."/>
            <person name="Suzuki Y."/>
            <person name="Arimoto A."/>
            <person name="Ishii H."/>
            <person name="Satoh N."/>
            <person name="Nishiyama T."/>
            <person name="Hasebe M."/>
            <person name="Maruyama T."/>
            <person name="Minagawa J."/>
            <person name="Obokata J."/>
            <person name="Shigenobu S."/>
        </authorList>
    </citation>
    <scope>NUCLEOTIDE SEQUENCE [LARGE SCALE GENOMIC DNA]</scope>
</reference>
<feature type="region of interest" description="Disordered" evidence="1">
    <location>
        <begin position="35"/>
        <end position="135"/>
    </location>
</feature>
<dbReference type="AlphaFoldDB" id="A0AAV4BZG8"/>
<gene>
    <name evidence="2" type="ORF">PoB_005076900</name>
</gene>
<evidence type="ECO:0000256" key="1">
    <source>
        <dbReference type="SAM" id="MobiDB-lite"/>
    </source>
</evidence>
<evidence type="ECO:0000313" key="2">
    <source>
        <dbReference type="EMBL" id="GFO24264.1"/>
    </source>
</evidence>
<evidence type="ECO:0000313" key="3">
    <source>
        <dbReference type="Proteomes" id="UP000735302"/>
    </source>
</evidence>
<keyword evidence="3" id="KW-1185">Reference proteome</keyword>
<organism evidence="2 3">
    <name type="scientific">Plakobranchus ocellatus</name>
    <dbReference type="NCBI Taxonomy" id="259542"/>
    <lineage>
        <taxon>Eukaryota</taxon>
        <taxon>Metazoa</taxon>
        <taxon>Spiralia</taxon>
        <taxon>Lophotrochozoa</taxon>
        <taxon>Mollusca</taxon>
        <taxon>Gastropoda</taxon>
        <taxon>Heterobranchia</taxon>
        <taxon>Euthyneura</taxon>
        <taxon>Panpulmonata</taxon>
        <taxon>Sacoglossa</taxon>
        <taxon>Placobranchoidea</taxon>
        <taxon>Plakobranchidae</taxon>
        <taxon>Plakobranchus</taxon>
    </lineage>
</organism>
<dbReference type="EMBL" id="BLXT01005595">
    <property type="protein sequence ID" value="GFO24264.1"/>
    <property type="molecule type" value="Genomic_DNA"/>
</dbReference>
<proteinExistence type="predicted"/>
<name>A0AAV4BZG8_9GAST</name>
<comment type="caution">
    <text evidence="2">The sequence shown here is derived from an EMBL/GenBank/DDBJ whole genome shotgun (WGS) entry which is preliminary data.</text>
</comment>
<protein>
    <submittedName>
        <fullName evidence="2">Uncharacterized protein</fullName>
    </submittedName>
</protein>
<sequence>MSERAQNGWSATVSIMRGREETILHVLSECRELANVSSSRSTISISSGGRTGLPSYEHGSKHVAGVHPVSHEVNGKPGSGSNKGRHPPAQKVEQKSDDNGNEGGDDDNDEGSDDADRGENGNDNNGGGDYAKGGKNEMKMTTMVEVVVMVMPMMVMGL</sequence>
<dbReference type="Proteomes" id="UP000735302">
    <property type="component" value="Unassembled WGS sequence"/>
</dbReference>